<dbReference type="EMBL" id="JYIZ01000054">
    <property type="protein sequence ID" value="KJL38730.1"/>
    <property type="molecule type" value="Genomic_DNA"/>
</dbReference>
<comment type="caution">
    <text evidence="2">The sequence shown here is derived from an EMBL/GenBank/DDBJ whole genome shotgun (WGS) entry which is preliminary data.</text>
</comment>
<evidence type="ECO:0008006" key="4">
    <source>
        <dbReference type="Google" id="ProtNLM"/>
    </source>
</evidence>
<dbReference type="OrthoDB" id="9846496at2"/>
<keyword evidence="3" id="KW-1185">Reference proteome</keyword>
<evidence type="ECO:0000256" key="1">
    <source>
        <dbReference type="SAM" id="Phobius"/>
    </source>
</evidence>
<protein>
    <recommendedName>
        <fullName evidence="4">DUF4386 family protein</fullName>
    </recommendedName>
</protein>
<reference evidence="2 3" key="1">
    <citation type="submission" date="2015-02" db="EMBL/GenBank/DDBJ databases">
        <title>Draft genome sequences of ten Microbacterium spp. with emphasis on heavy metal contaminated environments.</title>
        <authorList>
            <person name="Corretto E."/>
        </authorList>
    </citation>
    <scope>NUCLEOTIDE SEQUENCE [LARGE SCALE GENOMIC DNA]</scope>
    <source>
        <strain evidence="2 3">DSM 12510</strain>
    </source>
</reference>
<dbReference type="RefSeq" id="WP_045276418.1">
    <property type="nucleotide sequence ID" value="NZ_BAAAUP010000002.1"/>
</dbReference>
<feature type="transmembrane region" description="Helical" evidence="1">
    <location>
        <begin position="192"/>
        <end position="210"/>
    </location>
</feature>
<evidence type="ECO:0000313" key="2">
    <source>
        <dbReference type="EMBL" id="KJL38730.1"/>
    </source>
</evidence>
<feature type="transmembrane region" description="Helical" evidence="1">
    <location>
        <begin position="49"/>
        <end position="77"/>
    </location>
</feature>
<keyword evidence="1" id="KW-0812">Transmembrane</keyword>
<organism evidence="2 3">
    <name type="scientific">Microbacterium terrae</name>
    <dbReference type="NCBI Taxonomy" id="69369"/>
    <lineage>
        <taxon>Bacteria</taxon>
        <taxon>Bacillati</taxon>
        <taxon>Actinomycetota</taxon>
        <taxon>Actinomycetes</taxon>
        <taxon>Micrococcales</taxon>
        <taxon>Microbacteriaceae</taxon>
        <taxon>Microbacterium</taxon>
    </lineage>
</organism>
<name>A0A0M2GY85_9MICO</name>
<gene>
    <name evidence="2" type="ORF">RS81_02525</name>
</gene>
<feature type="transmembrane region" description="Helical" evidence="1">
    <location>
        <begin position="89"/>
        <end position="107"/>
    </location>
</feature>
<keyword evidence="1" id="KW-0472">Membrane</keyword>
<feature type="transmembrane region" description="Helical" evidence="1">
    <location>
        <begin position="7"/>
        <end position="29"/>
    </location>
</feature>
<proteinExistence type="predicted"/>
<dbReference type="PATRIC" id="fig|92835.4.peg.2558"/>
<keyword evidence="1" id="KW-1133">Transmembrane helix</keyword>
<accession>A0A0M2GY85</accession>
<dbReference type="AlphaFoldDB" id="A0A0M2GY85"/>
<feature type="transmembrane region" description="Helical" evidence="1">
    <location>
        <begin position="142"/>
        <end position="161"/>
    </location>
</feature>
<dbReference type="STRING" id="92835.RS81_02525"/>
<feature type="transmembrane region" description="Helical" evidence="1">
    <location>
        <begin position="168"/>
        <end position="186"/>
    </location>
</feature>
<dbReference type="Proteomes" id="UP000033956">
    <property type="component" value="Unassembled WGS sequence"/>
</dbReference>
<sequence length="229" mass="23188">MTTSLRVAGWGTLGFALAFFVTFTLNALVNTLVPLAEHPLASDMADQHWGGVLFLSTWSSAGIALGVATIGLAAIVWPDGGQVARLSHLFGAIATAGWLLSGAASFAQRTTLLNDNIAAASADPAAENAVIEGLFVGVHTGGVLFAVAALPWLGIVAVGAAGHLPRTVVVLLWVAAVASFAGFVALGLQLGFLVVMLAFGTIGGILLIRARRAAEAPVEKAPMATPAAA</sequence>
<evidence type="ECO:0000313" key="3">
    <source>
        <dbReference type="Proteomes" id="UP000033956"/>
    </source>
</evidence>